<feature type="transmembrane region" description="Helical" evidence="1">
    <location>
        <begin position="20"/>
        <end position="39"/>
    </location>
</feature>
<evidence type="ECO:0000313" key="2">
    <source>
        <dbReference type="EMBL" id="MBB6458542.1"/>
    </source>
</evidence>
<evidence type="ECO:0008006" key="4">
    <source>
        <dbReference type="Google" id="ProtNLM"/>
    </source>
</evidence>
<keyword evidence="3" id="KW-1185">Reference proteome</keyword>
<dbReference type="AlphaFoldDB" id="A0A841QKM8"/>
<protein>
    <recommendedName>
        <fullName evidence="4">Glycine zipper domain-containing protein</fullName>
    </recommendedName>
</protein>
<reference evidence="2 3" key="1">
    <citation type="submission" date="2020-08" db="EMBL/GenBank/DDBJ databases">
        <title>Genomic Encyclopedia of Type Strains, Phase IV (KMG-IV): sequencing the most valuable type-strain genomes for metagenomic binning, comparative biology and taxonomic classification.</title>
        <authorList>
            <person name="Goeker M."/>
        </authorList>
    </citation>
    <scope>NUCLEOTIDE SEQUENCE [LARGE SCALE GENOMIC DNA]</scope>
    <source>
        <strain evidence="2 3">DSM 4491</strain>
    </source>
</reference>
<comment type="caution">
    <text evidence="2">The sequence shown here is derived from an EMBL/GenBank/DDBJ whole genome shotgun (WGS) entry which is preliminary data.</text>
</comment>
<evidence type="ECO:0000313" key="3">
    <source>
        <dbReference type="Proteomes" id="UP000578000"/>
    </source>
</evidence>
<keyword evidence="1" id="KW-1133">Transmembrane helix</keyword>
<gene>
    <name evidence="2" type="ORF">HNR55_003151</name>
</gene>
<keyword evidence="1" id="KW-0812">Transmembrane</keyword>
<evidence type="ECO:0000256" key="1">
    <source>
        <dbReference type="SAM" id="Phobius"/>
    </source>
</evidence>
<dbReference type="RefSeq" id="WP_166116763.1">
    <property type="nucleotide sequence ID" value="NZ_BAABDB010000033.1"/>
</dbReference>
<proteinExistence type="predicted"/>
<dbReference type="PROSITE" id="PS51257">
    <property type="entry name" value="PROKAR_LIPOPROTEIN"/>
    <property type="match status" value="1"/>
</dbReference>
<feature type="transmembrane region" description="Helical" evidence="1">
    <location>
        <begin position="86"/>
        <end position="105"/>
    </location>
</feature>
<organism evidence="2 3">
    <name type="scientific">Acetobacter lovaniensis</name>
    <dbReference type="NCBI Taxonomy" id="104100"/>
    <lineage>
        <taxon>Bacteria</taxon>
        <taxon>Pseudomonadati</taxon>
        <taxon>Pseudomonadota</taxon>
        <taxon>Alphaproteobacteria</taxon>
        <taxon>Acetobacterales</taxon>
        <taxon>Acetobacteraceae</taxon>
        <taxon>Acetobacter</taxon>
    </lineage>
</organism>
<name>A0A841QKM8_9PROT</name>
<accession>A0A841QKM8</accession>
<feature type="transmembrane region" description="Helical" evidence="1">
    <location>
        <begin position="60"/>
        <end position="80"/>
    </location>
</feature>
<dbReference type="EMBL" id="JACHIE010000022">
    <property type="protein sequence ID" value="MBB6458542.1"/>
    <property type="molecule type" value="Genomic_DNA"/>
</dbReference>
<keyword evidence="1" id="KW-0472">Membrane</keyword>
<sequence length="247" mass="25082">MTKNPTTETSITSKTLPRKFFLLPLAGCMFLTSCANSANDPSLSPQERQLRQRQAQFDTTVAEGAALLGGLAAIGVGVATHSAKNAALAGAGGALLGGAIGYAIASRTQAQEMSEDDANQAIAHYQQQAAQSQQDTLYAQQTAAAAQQELVVLHQQLAANQISVSDYQEKIARYQKDLAAIKAIRAGYVKDVASAGNLASGRSNAAAAAAVSTMNASIANMGAAQDSLANNLGAAAASGVAGGNVSS</sequence>
<dbReference type="Proteomes" id="UP000578000">
    <property type="component" value="Unassembled WGS sequence"/>
</dbReference>